<reference evidence="4 5" key="1">
    <citation type="submission" date="2020-08" db="EMBL/GenBank/DDBJ databases">
        <title>Plant Genome Project.</title>
        <authorList>
            <person name="Zhang R.-G."/>
        </authorList>
    </citation>
    <scope>NUCLEOTIDE SEQUENCE [LARGE SCALE GENOMIC DNA]</scope>
    <source>
        <tissue evidence="4">Rhizome</tissue>
    </source>
</reference>
<dbReference type="AlphaFoldDB" id="A0A8J5C0Y2"/>
<dbReference type="CDD" id="cd16449">
    <property type="entry name" value="RING-HC"/>
    <property type="match status" value="1"/>
</dbReference>
<accession>A0A8J5C0Y2</accession>
<proteinExistence type="predicted"/>
<sequence length="368" mass="39473">MKLVGPQDSFLNPCAALLPTANRSPTRGEGKRGDGGRLSFAGIPLVGSYEKVCGFGIDMSRSSTISEIRELDDGHAVVSPRRTNSPAAAAAAACERRESPVTSPRSGARKLFDLVHLAHHAQRASAGGNSGGKAKWRSLRDRFRRAGAAWLAASSASEVAVSPGRRGNQPIIAGSVPRSVSVRNPWPISDPELVSKSNRPGSVRRPLSVSLSVSVRNSEPPAPEPPSAPAPEKVASENTPKPMPDDDGEEEEEDEEEEEEEEDEEEHSGSSAAAPAMSLMALLEQTDEWGGSGKEDEEEEEEVGTDEESEGADDGMLYVCCVCMVQHKGARFTSCGHTFCRLCSRELWVTNSECPLCNGYILEILEIF</sequence>
<feature type="compositionally biased region" description="Acidic residues" evidence="2">
    <location>
        <begin position="245"/>
        <end position="266"/>
    </location>
</feature>
<feature type="compositionally biased region" description="Low complexity" evidence="2">
    <location>
        <begin position="203"/>
        <end position="219"/>
    </location>
</feature>
<comment type="caution">
    <text evidence="4">The sequence shown here is derived from an EMBL/GenBank/DDBJ whole genome shotgun (WGS) entry which is preliminary data.</text>
</comment>
<evidence type="ECO:0000256" key="2">
    <source>
        <dbReference type="SAM" id="MobiDB-lite"/>
    </source>
</evidence>
<dbReference type="SUPFAM" id="SSF57850">
    <property type="entry name" value="RING/U-box"/>
    <property type="match status" value="1"/>
</dbReference>
<dbReference type="InterPro" id="IPR001841">
    <property type="entry name" value="Znf_RING"/>
</dbReference>
<feature type="region of interest" description="Disordered" evidence="2">
    <location>
        <begin position="180"/>
        <end position="273"/>
    </location>
</feature>
<evidence type="ECO:0000259" key="3">
    <source>
        <dbReference type="PROSITE" id="PS50089"/>
    </source>
</evidence>
<evidence type="ECO:0000313" key="4">
    <source>
        <dbReference type="EMBL" id="KAG6468866.1"/>
    </source>
</evidence>
<keyword evidence="5" id="KW-1185">Reference proteome</keyword>
<feature type="compositionally biased region" description="Acidic residues" evidence="2">
    <location>
        <begin position="295"/>
        <end position="311"/>
    </location>
</feature>
<dbReference type="GO" id="GO:0008270">
    <property type="term" value="F:zinc ion binding"/>
    <property type="evidence" value="ECO:0007669"/>
    <property type="project" value="UniProtKB-KW"/>
</dbReference>
<dbReference type="InterPro" id="IPR013083">
    <property type="entry name" value="Znf_RING/FYVE/PHD"/>
</dbReference>
<organism evidence="4 5">
    <name type="scientific">Zingiber officinale</name>
    <name type="common">Ginger</name>
    <name type="synonym">Amomum zingiber</name>
    <dbReference type="NCBI Taxonomy" id="94328"/>
    <lineage>
        <taxon>Eukaryota</taxon>
        <taxon>Viridiplantae</taxon>
        <taxon>Streptophyta</taxon>
        <taxon>Embryophyta</taxon>
        <taxon>Tracheophyta</taxon>
        <taxon>Spermatophyta</taxon>
        <taxon>Magnoliopsida</taxon>
        <taxon>Liliopsida</taxon>
        <taxon>Zingiberales</taxon>
        <taxon>Zingiberaceae</taxon>
        <taxon>Zingiber</taxon>
    </lineage>
</organism>
<dbReference type="PROSITE" id="PS50089">
    <property type="entry name" value="ZF_RING_2"/>
    <property type="match status" value="1"/>
</dbReference>
<dbReference type="Pfam" id="PF13920">
    <property type="entry name" value="zf-C3HC4_3"/>
    <property type="match status" value="1"/>
</dbReference>
<dbReference type="Gene3D" id="3.30.40.10">
    <property type="entry name" value="Zinc/RING finger domain, C3HC4 (zinc finger)"/>
    <property type="match status" value="1"/>
</dbReference>
<keyword evidence="1" id="KW-0863">Zinc-finger</keyword>
<feature type="compositionally biased region" description="Pro residues" evidence="2">
    <location>
        <begin position="220"/>
        <end position="229"/>
    </location>
</feature>
<protein>
    <recommendedName>
        <fullName evidence="3">RING-type domain-containing protein</fullName>
    </recommendedName>
</protein>
<name>A0A8J5C0Y2_ZINOF</name>
<gene>
    <name evidence="4" type="ORF">ZIOFF_073560</name>
</gene>
<dbReference type="EMBL" id="JACMSC010000022">
    <property type="protein sequence ID" value="KAG6468866.1"/>
    <property type="molecule type" value="Genomic_DNA"/>
</dbReference>
<keyword evidence="1" id="KW-0862">Zinc</keyword>
<feature type="region of interest" description="Disordered" evidence="2">
    <location>
        <begin position="288"/>
        <end position="311"/>
    </location>
</feature>
<dbReference type="Proteomes" id="UP000734854">
    <property type="component" value="Unassembled WGS sequence"/>
</dbReference>
<dbReference type="PANTHER" id="PTHR46629">
    <property type="entry name" value="OS01G0917900 PROTEIN"/>
    <property type="match status" value="1"/>
</dbReference>
<keyword evidence="1" id="KW-0479">Metal-binding</keyword>
<feature type="domain" description="RING-type" evidence="3">
    <location>
        <begin position="320"/>
        <end position="358"/>
    </location>
</feature>
<evidence type="ECO:0000256" key="1">
    <source>
        <dbReference type="PROSITE-ProRule" id="PRU00175"/>
    </source>
</evidence>
<dbReference type="SMART" id="SM00184">
    <property type="entry name" value="RING"/>
    <property type="match status" value="1"/>
</dbReference>
<evidence type="ECO:0000313" key="5">
    <source>
        <dbReference type="Proteomes" id="UP000734854"/>
    </source>
</evidence>